<gene>
    <name evidence="2" type="ORF">M427DRAFT_52581</name>
</gene>
<reference evidence="2 3" key="1">
    <citation type="journal article" date="2015" name="Genome Biol. Evol.">
        <title>Phylogenomic analyses indicate that early fungi evolved digesting cell walls of algal ancestors of land plants.</title>
        <authorList>
            <person name="Chang Y."/>
            <person name="Wang S."/>
            <person name="Sekimoto S."/>
            <person name="Aerts A.L."/>
            <person name="Choi C."/>
            <person name="Clum A."/>
            <person name="LaButti K.M."/>
            <person name="Lindquist E.A."/>
            <person name="Yee Ngan C."/>
            <person name="Ohm R.A."/>
            <person name="Salamov A.A."/>
            <person name="Grigoriev I.V."/>
            <person name="Spatafora J.W."/>
            <person name="Berbee M.L."/>
        </authorList>
    </citation>
    <scope>NUCLEOTIDE SEQUENCE [LARGE SCALE GENOMIC DNA]</scope>
    <source>
        <strain evidence="2 3">JEL478</strain>
    </source>
</reference>
<sequence length="421" mass="47222">MLTPEGELEREIARLQEFYDSSGDPNATKSSSIAKPFPPNFGELVLSSLEEDQHLPGIELILQRLSLKEFPEWSHISHLLHLHPSPKRHVSLPTAIAALEAVRDVILLHPPSLVLNLPKVPREEDEFRVWDIIEGAAQGLSGQDVAEMEAQTGSDTRQAGRRKRAAVVDDVPVDVRQQYAIRILDLIATILERDTLSCRTRLSDTLLSQSLNGATAYTTTRDAALKLVALVRVAGRYDGLDALEYAQRVFNQHVLLTLGNWTEFRRLVETIYGTFGSLSWEEVETFYLSAPSPTLRLHLVDMHLLSSFRHSLDIPEKFGADPSWAKLASAYVRAEPRSNLQRAPVAYARETYHKAFLVGEYVRAAEEIHGGDSDGVREVMVQVEDCIARRIPGEGERSKMKDDETEWWDKVDDVVSALIGE</sequence>
<keyword evidence="3" id="KW-1185">Reference proteome</keyword>
<dbReference type="EMBL" id="KQ965737">
    <property type="protein sequence ID" value="KXS19682.1"/>
    <property type="molecule type" value="Genomic_DNA"/>
</dbReference>
<evidence type="ECO:0000256" key="1">
    <source>
        <dbReference type="SAM" id="MobiDB-lite"/>
    </source>
</evidence>
<dbReference type="OrthoDB" id="10467808at2759"/>
<dbReference type="AlphaFoldDB" id="A0A139ASG1"/>
<dbReference type="Proteomes" id="UP000070544">
    <property type="component" value="Unassembled WGS sequence"/>
</dbReference>
<accession>A0A139ASG1</accession>
<name>A0A139ASG1_GONPJ</name>
<feature type="region of interest" description="Disordered" evidence="1">
    <location>
        <begin position="143"/>
        <end position="163"/>
    </location>
</feature>
<evidence type="ECO:0000313" key="3">
    <source>
        <dbReference type="Proteomes" id="UP000070544"/>
    </source>
</evidence>
<evidence type="ECO:0000313" key="2">
    <source>
        <dbReference type="EMBL" id="KXS19682.1"/>
    </source>
</evidence>
<protein>
    <submittedName>
        <fullName evidence="2">Uncharacterized protein</fullName>
    </submittedName>
</protein>
<organism evidence="2 3">
    <name type="scientific">Gonapodya prolifera (strain JEL478)</name>
    <name type="common">Monoblepharis prolifera</name>
    <dbReference type="NCBI Taxonomy" id="1344416"/>
    <lineage>
        <taxon>Eukaryota</taxon>
        <taxon>Fungi</taxon>
        <taxon>Fungi incertae sedis</taxon>
        <taxon>Chytridiomycota</taxon>
        <taxon>Chytridiomycota incertae sedis</taxon>
        <taxon>Monoblepharidomycetes</taxon>
        <taxon>Monoblepharidales</taxon>
        <taxon>Gonapodyaceae</taxon>
        <taxon>Gonapodya</taxon>
    </lineage>
</organism>
<proteinExistence type="predicted"/>